<organism evidence="1 2">
    <name type="scientific">Thermogutta terrifontis</name>
    <dbReference type="NCBI Taxonomy" id="1331910"/>
    <lineage>
        <taxon>Bacteria</taxon>
        <taxon>Pseudomonadati</taxon>
        <taxon>Planctomycetota</taxon>
        <taxon>Planctomycetia</taxon>
        <taxon>Pirellulales</taxon>
        <taxon>Thermoguttaceae</taxon>
        <taxon>Thermogutta</taxon>
    </lineage>
</organism>
<proteinExistence type="predicted"/>
<protein>
    <submittedName>
        <fullName evidence="1">Nodulation protein noeA</fullName>
    </submittedName>
</protein>
<dbReference type="RefSeq" id="WP_095416152.1">
    <property type="nucleotide sequence ID" value="NZ_CP018477.1"/>
</dbReference>
<dbReference type="KEGG" id="ttf:THTE_3740"/>
<dbReference type="SUPFAM" id="SSF53335">
    <property type="entry name" value="S-adenosyl-L-methionine-dependent methyltransferases"/>
    <property type="match status" value="1"/>
</dbReference>
<accession>A0A286RK59</accession>
<dbReference type="InterPro" id="IPR029063">
    <property type="entry name" value="SAM-dependent_MTases_sf"/>
</dbReference>
<dbReference type="Gene3D" id="3.40.50.150">
    <property type="entry name" value="Vaccinia Virus protein VP39"/>
    <property type="match status" value="1"/>
</dbReference>
<dbReference type="EMBL" id="CP018477">
    <property type="protein sequence ID" value="ASV76341.1"/>
    <property type="molecule type" value="Genomic_DNA"/>
</dbReference>
<dbReference type="Proteomes" id="UP000215086">
    <property type="component" value="Chromosome"/>
</dbReference>
<gene>
    <name evidence="1" type="ORF">THTE_3740</name>
</gene>
<dbReference type="OrthoDB" id="9765084at2"/>
<sequence length="480" mass="55371">MTAQTCPLTLNALSRRVEASFRDPEGYVFLREGRVYRAVASELAARLRRAEEIGVLPKLIEQGWVVGTRFVREPHLHSTLEREHPGWHHFLEHDLLPLITYPYEWSVSMLADAAVLTLDLQIELVQAGFSLKDATPFNVQFLGTRPVFIDLGSLDVPSRFDVWYALGQFQRLFLYPLLLARYTNWDLRSYYLSNLNGRDPLFMVRAMGRLGRWRPALLLDVTLPWLLTQFSESKTRAPQSPSSRVSINREPMLWNLRRLRRKVLRLADGYRPKGLWANYTSTCSYTDRAEHAKQGFVRSVLTHEKPNWVLDLGCNTGTYSELAAELGSHVIAADQDHDAVEMLYRRLRNNGSTIWPVVLDITNPSPGIGLNNKEREPFLQRARADYVLALALIHHLIVTGNLSLDRIEELLFDLSSQGVIVEFVPPSDPMFGRLTRFRTDSFEHITLPAFRRTFSRRFSIVQECPVPDSERILFWLRRKE</sequence>
<evidence type="ECO:0000313" key="2">
    <source>
        <dbReference type="Proteomes" id="UP000215086"/>
    </source>
</evidence>
<name>A0A286RK59_9BACT</name>
<keyword evidence="2" id="KW-1185">Reference proteome</keyword>
<dbReference type="AlphaFoldDB" id="A0A286RK59"/>
<evidence type="ECO:0000313" key="1">
    <source>
        <dbReference type="EMBL" id="ASV76341.1"/>
    </source>
</evidence>
<reference evidence="1 2" key="1">
    <citation type="journal article" name="Front. Microbiol.">
        <title>Sugar Metabolism of the First Thermophilic Planctomycete Thermogutta terrifontis: Comparative Genomic and Transcriptomic Approaches.</title>
        <authorList>
            <person name="Elcheninov A.G."/>
            <person name="Menzel P."/>
            <person name="Gudbergsdottir S.R."/>
            <person name="Slesarev A.I."/>
            <person name="Kadnikov V.V."/>
            <person name="Krogh A."/>
            <person name="Bonch-Osmolovskaya E.A."/>
            <person name="Peng X."/>
            <person name="Kublanov I.V."/>
        </authorList>
    </citation>
    <scope>NUCLEOTIDE SEQUENCE [LARGE SCALE GENOMIC DNA]</scope>
    <source>
        <strain evidence="1 2">R1</strain>
    </source>
</reference>